<feature type="domain" description="Ryanodine receptor Ryr" evidence="2">
    <location>
        <begin position="463"/>
        <end position="527"/>
    </location>
</feature>
<dbReference type="Proteomes" id="UP000732399">
    <property type="component" value="Unassembled WGS sequence"/>
</dbReference>
<accession>A0ABX1CLM7</accession>
<evidence type="ECO:0000259" key="2">
    <source>
        <dbReference type="Pfam" id="PF02026"/>
    </source>
</evidence>
<keyword evidence="1" id="KW-0812">Transmembrane</keyword>
<protein>
    <recommendedName>
        <fullName evidence="2">Ryanodine receptor Ryr domain-containing protein</fullName>
    </recommendedName>
</protein>
<sequence length="650" mass="68921">MIVPALRRAALSPRVAIAALAVALLFGIIGICEVDGRSVAATRPILRAALPVLVLWVVAALAWRIGRRHVRLWRIATRGGHLIVAGDAGLAVQVAAAELARGGRVLLYDGDPRARWMLPLVDGGATSTGAPDRLALGKARAVLLLGTDDAANAALARALVDAAQGTREVGDPLDVIVRVDDLDRRRVLERQFDGDRGDARVRFACLPDLAARELFVEAPLDRFHRDGQAARVVFLLGVTPAIERYVRRLLAGGHFRDGVRPRLVAVARDPAAAAAGFAARNPGADLPNPITWETGTIDPPSAVPALVADLAARHGAPVAIVIDGDDDERTVAAGSAIADDLAARDEVAPPIHLRLSGGHHAPADPGLRAFGTAKRFADPEQLLQEDHDALARSIHDFYLEGRFDDGEALGGRASLNEWEDLPESFRDDNRLVADCYALKLRDIGARVVTGTGVPMRIDADELEELSRAEHDRWMGSKLADGWTHGATRDDAARRHPDIVPYDALSERIKDLDREQVRAITRLLSHAGRRALRTLIVGVAAGVEARDADPLIAALAAHYPDRVPLFAGDPAGGAAGLLESAQRAGAPVLLTLAGNAARLGADASLAALLRDADTIVATADPAGWIARHAALTVGGDIRLDARGGIVAAPWR</sequence>
<proteinExistence type="predicted"/>
<evidence type="ECO:0000313" key="3">
    <source>
        <dbReference type="EMBL" id="NJR78885.1"/>
    </source>
</evidence>
<keyword evidence="1" id="KW-1133">Transmembrane helix</keyword>
<keyword evidence="1" id="KW-0472">Membrane</keyword>
<evidence type="ECO:0000256" key="1">
    <source>
        <dbReference type="SAM" id="Phobius"/>
    </source>
</evidence>
<name>A0ABX1CLM7_9SPHN</name>
<dbReference type="Gene3D" id="6.20.350.10">
    <property type="match status" value="1"/>
</dbReference>
<feature type="transmembrane region" description="Helical" evidence="1">
    <location>
        <begin position="46"/>
        <end position="65"/>
    </location>
</feature>
<gene>
    <name evidence="3" type="ORF">HBH26_09830</name>
</gene>
<dbReference type="EMBL" id="JAAVJH010000005">
    <property type="protein sequence ID" value="NJR78885.1"/>
    <property type="molecule type" value="Genomic_DNA"/>
</dbReference>
<reference evidence="3 4" key="1">
    <citation type="submission" date="2020-03" db="EMBL/GenBank/DDBJ databases">
        <authorList>
            <person name="Wang L."/>
            <person name="He N."/>
            <person name="Li Y."/>
            <person name="Fang Y."/>
            <person name="Zhang F."/>
        </authorList>
    </citation>
    <scope>NUCLEOTIDE SEQUENCE [LARGE SCALE GENOMIC DNA]</scope>
    <source>
        <strain evidence="3 4">36D10-4-7</strain>
    </source>
</reference>
<evidence type="ECO:0000313" key="4">
    <source>
        <dbReference type="Proteomes" id="UP000732399"/>
    </source>
</evidence>
<dbReference type="Pfam" id="PF02026">
    <property type="entry name" value="RyR"/>
    <property type="match status" value="1"/>
</dbReference>
<keyword evidence="4" id="KW-1185">Reference proteome</keyword>
<comment type="caution">
    <text evidence="3">The sequence shown here is derived from an EMBL/GenBank/DDBJ whole genome shotgun (WGS) entry which is preliminary data.</text>
</comment>
<organism evidence="3 4">
    <name type="scientific">Sphingomonas corticis</name>
    <dbReference type="NCBI Taxonomy" id="2722791"/>
    <lineage>
        <taxon>Bacteria</taxon>
        <taxon>Pseudomonadati</taxon>
        <taxon>Pseudomonadota</taxon>
        <taxon>Alphaproteobacteria</taxon>
        <taxon>Sphingomonadales</taxon>
        <taxon>Sphingomonadaceae</taxon>
        <taxon>Sphingomonas</taxon>
    </lineage>
</organism>
<dbReference type="InterPro" id="IPR003032">
    <property type="entry name" value="Ryanodine_rcpt"/>
</dbReference>